<dbReference type="Pfam" id="PF02518">
    <property type="entry name" value="HATPase_c"/>
    <property type="match status" value="1"/>
</dbReference>
<keyword evidence="5 8" id="KW-0812">Transmembrane</keyword>
<dbReference type="SUPFAM" id="SSF55874">
    <property type="entry name" value="ATPase domain of HSP90 chaperone/DNA topoisomerase II/histidine kinase"/>
    <property type="match status" value="1"/>
</dbReference>
<comment type="caution">
    <text evidence="10">The sequence shown here is derived from an EMBL/GenBank/DDBJ whole genome shotgun (WGS) entry which is preliminary data.</text>
</comment>
<evidence type="ECO:0000256" key="2">
    <source>
        <dbReference type="ARBA" id="ARBA00012438"/>
    </source>
</evidence>
<evidence type="ECO:0000313" key="11">
    <source>
        <dbReference type="Proteomes" id="UP000318010"/>
    </source>
</evidence>
<keyword evidence="8" id="KW-0472">Membrane</keyword>
<feature type="transmembrane region" description="Helical" evidence="8">
    <location>
        <begin position="12"/>
        <end position="34"/>
    </location>
</feature>
<dbReference type="CDD" id="cd00082">
    <property type="entry name" value="HisKA"/>
    <property type="match status" value="1"/>
</dbReference>
<sequence>MKLAAHYTKTSIITSLLVLVAGAVVYFIAINYVAEKQLDKGLTQELYEAKEYVSNSTLPPQRYDADQDHAVFTPTDQSAIKRRFFDTTYHNSWDRTVEPGRAVEDLVKVNSKNYKVTITMSREGTEFLVEIITIITLALIAGLLAVLFITNKYLLKGLWQPFFNTLGQIKGFDIEKKNLKLKSSVVDEFSELNEAINGMAARISTDYQNLKQFSENASHELMTPLAVVTTKLDTLIQDEQLTADQLQRIQDVYTSINKSVKLNQTLLLLVKLDNELIADKEPIDLKACIAEKIQQFNELAAGKGVVIHQQLENKTLEASRYLLDILLNNLLSNAIRHNSTGGEVKVDLTSNELIVSNTGPDNPIPPDKVFERFHKGTASNGTGLGLALVKNIAQQFGLPISYSFSRGWHTFTVKF</sequence>
<dbReference type="Gene3D" id="1.10.287.130">
    <property type="match status" value="1"/>
</dbReference>
<dbReference type="OrthoDB" id="1522504at2"/>
<dbReference type="SUPFAM" id="SSF47384">
    <property type="entry name" value="Homodimeric domain of signal transducing histidine kinase"/>
    <property type="match status" value="1"/>
</dbReference>
<dbReference type="Gene3D" id="3.30.565.10">
    <property type="entry name" value="Histidine kinase-like ATPase, C-terminal domain"/>
    <property type="match status" value="1"/>
</dbReference>
<proteinExistence type="predicted"/>
<dbReference type="InterPro" id="IPR003661">
    <property type="entry name" value="HisK_dim/P_dom"/>
</dbReference>
<gene>
    <name evidence="10" type="ORF">FPZ42_14405</name>
</gene>
<dbReference type="InterPro" id="IPR005467">
    <property type="entry name" value="His_kinase_dom"/>
</dbReference>
<dbReference type="PANTHER" id="PTHR45436">
    <property type="entry name" value="SENSOR HISTIDINE KINASE YKOH"/>
    <property type="match status" value="1"/>
</dbReference>
<dbReference type="Proteomes" id="UP000318010">
    <property type="component" value="Unassembled WGS sequence"/>
</dbReference>
<dbReference type="EC" id="2.7.13.3" evidence="2"/>
<evidence type="ECO:0000256" key="4">
    <source>
        <dbReference type="ARBA" id="ARBA00022679"/>
    </source>
</evidence>
<feature type="transmembrane region" description="Helical" evidence="8">
    <location>
        <begin position="127"/>
        <end position="149"/>
    </location>
</feature>
<dbReference type="GO" id="GO:0000155">
    <property type="term" value="F:phosphorelay sensor kinase activity"/>
    <property type="evidence" value="ECO:0007669"/>
    <property type="project" value="InterPro"/>
</dbReference>
<keyword evidence="3" id="KW-0597">Phosphoprotein</keyword>
<evidence type="ECO:0000313" key="10">
    <source>
        <dbReference type="EMBL" id="TWR24944.1"/>
    </source>
</evidence>
<dbReference type="RefSeq" id="WP_146272356.1">
    <property type="nucleotide sequence ID" value="NZ_VOEI01000005.1"/>
</dbReference>
<protein>
    <recommendedName>
        <fullName evidence="2">histidine kinase</fullName>
        <ecNumber evidence="2">2.7.13.3</ecNumber>
    </recommendedName>
</protein>
<dbReference type="InterPro" id="IPR036097">
    <property type="entry name" value="HisK_dim/P_sf"/>
</dbReference>
<keyword evidence="6 10" id="KW-0418">Kinase</keyword>
<evidence type="ECO:0000256" key="1">
    <source>
        <dbReference type="ARBA" id="ARBA00000085"/>
    </source>
</evidence>
<dbReference type="EMBL" id="VOEI01000005">
    <property type="protein sequence ID" value="TWR24944.1"/>
    <property type="molecule type" value="Genomic_DNA"/>
</dbReference>
<keyword evidence="7 8" id="KW-1133">Transmembrane helix</keyword>
<evidence type="ECO:0000259" key="9">
    <source>
        <dbReference type="PROSITE" id="PS50109"/>
    </source>
</evidence>
<dbReference type="GO" id="GO:0005886">
    <property type="term" value="C:plasma membrane"/>
    <property type="evidence" value="ECO:0007669"/>
    <property type="project" value="TreeGrafter"/>
</dbReference>
<dbReference type="SMART" id="SM00387">
    <property type="entry name" value="HATPase_c"/>
    <property type="match status" value="1"/>
</dbReference>
<evidence type="ECO:0000256" key="6">
    <source>
        <dbReference type="ARBA" id="ARBA00022777"/>
    </source>
</evidence>
<dbReference type="InterPro" id="IPR036890">
    <property type="entry name" value="HATPase_C_sf"/>
</dbReference>
<evidence type="ECO:0000256" key="5">
    <source>
        <dbReference type="ARBA" id="ARBA00022692"/>
    </source>
</evidence>
<dbReference type="PANTHER" id="PTHR45436:SF5">
    <property type="entry name" value="SENSOR HISTIDINE KINASE TRCS"/>
    <property type="match status" value="1"/>
</dbReference>
<evidence type="ECO:0000256" key="8">
    <source>
        <dbReference type="SAM" id="Phobius"/>
    </source>
</evidence>
<name>A0A563TZY6_9SPHI</name>
<dbReference type="Pfam" id="PF00512">
    <property type="entry name" value="HisKA"/>
    <property type="match status" value="1"/>
</dbReference>
<dbReference type="InterPro" id="IPR003594">
    <property type="entry name" value="HATPase_dom"/>
</dbReference>
<feature type="domain" description="Histidine kinase" evidence="9">
    <location>
        <begin position="216"/>
        <end position="415"/>
    </location>
</feature>
<keyword evidence="11" id="KW-1185">Reference proteome</keyword>
<dbReference type="PROSITE" id="PS50109">
    <property type="entry name" value="HIS_KIN"/>
    <property type="match status" value="1"/>
</dbReference>
<reference evidence="10 11" key="1">
    <citation type="submission" date="2019-07" db="EMBL/GenBank/DDBJ databases">
        <authorList>
            <person name="Kim J."/>
        </authorList>
    </citation>
    <scope>NUCLEOTIDE SEQUENCE [LARGE SCALE GENOMIC DNA]</scope>
    <source>
        <strain evidence="10 11">MJ1a</strain>
    </source>
</reference>
<evidence type="ECO:0000256" key="7">
    <source>
        <dbReference type="ARBA" id="ARBA00022989"/>
    </source>
</evidence>
<comment type="catalytic activity">
    <reaction evidence="1">
        <text>ATP + protein L-histidine = ADP + protein N-phospho-L-histidine.</text>
        <dbReference type="EC" id="2.7.13.3"/>
    </reaction>
</comment>
<accession>A0A563TZY6</accession>
<dbReference type="InterPro" id="IPR050428">
    <property type="entry name" value="TCS_sensor_his_kinase"/>
</dbReference>
<dbReference type="SMART" id="SM00388">
    <property type="entry name" value="HisKA"/>
    <property type="match status" value="1"/>
</dbReference>
<evidence type="ECO:0000256" key="3">
    <source>
        <dbReference type="ARBA" id="ARBA00022553"/>
    </source>
</evidence>
<dbReference type="AlphaFoldDB" id="A0A563TZY6"/>
<organism evidence="10 11">
    <name type="scientific">Mucilaginibacter achroorhodeus</name>
    <dbReference type="NCBI Taxonomy" id="2599294"/>
    <lineage>
        <taxon>Bacteria</taxon>
        <taxon>Pseudomonadati</taxon>
        <taxon>Bacteroidota</taxon>
        <taxon>Sphingobacteriia</taxon>
        <taxon>Sphingobacteriales</taxon>
        <taxon>Sphingobacteriaceae</taxon>
        <taxon>Mucilaginibacter</taxon>
    </lineage>
</organism>
<keyword evidence="4" id="KW-0808">Transferase</keyword>